<dbReference type="RefSeq" id="WP_087195762.1">
    <property type="nucleotide sequence ID" value="NZ_PPEL01000009.1"/>
</dbReference>
<dbReference type="GO" id="GO:0004022">
    <property type="term" value="F:alcohol dehydrogenase (NAD+) activity"/>
    <property type="evidence" value="ECO:0007669"/>
    <property type="project" value="UniProtKB-ARBA"/>
</dbReference>
<evidence type="ECO:0000259" key="5">
    <source>
        <dbReference type="Pfam" id="PF25137"/>
    </source>
</evidence>
<evidence type="ECO:0000256" key="3">
    <source>
        <dbReference type="ARBA" id="ARBA00023027"/>
    </source>
</evidence>
<name>A0A2K2U749_9ACTN</name>
<dbReference type="InterPro" id="IPR056798">
    <property type="entry name" value="ADH_Fe_C"/>
</dbReference>
<organism evidence="6 7">
    <name type="scientific">Rubneribacter badeniensis</name>
    <dbReference type="NCBI Taxonomy" id="2070688"/>
    <lineage>
        <taxon>Bacteria</taxon>
        <taxon>Bacillati</taxon>
        <taxon>Actinomycetota</taxon>
        <taxon>Coriobacteriia</taxon>
        <taxon>Eggerthellales</taxon>
        <taxon>Eggerthellaceae</taxon>
        <taxon>Rubneribacter</taxon>
    </lineage>
</organism>
<comment type="caution">
    <text evidence="6">The sequence shown here is derived from an EMBL/GenBank/DDBJ whole genome shotgun (WGS) entry which is preliminary data.</text>
</comment>
<dbReference type="Proteomes" id="UP000236488">
    <property type="component" value="Unassembled WGS sequence"/>
</dbReference>
<accession>A0A2K2U749</accession>
<dbReference type="GO" id="GO:0046872">
    <property type="term" value="F:metal ion binding"/>
    <property type="evidence" value="ECO:0007669"/>
    <property type="project" value="InterPro"/>
</dbReference>
<dbReference type="FunFam" id="3.40.50.1970:FF:000003">
    <property type="entry name" value="Alcohol dehydrogenase, iron-containing"/>
    <property type="match status" value="1"/>
</dbReference>
<protein>
    <submittedName>
        <fullName evidence="6">Alcohol dehydrogenase</fullName>
    </submittedName>
</protein>
<dbReference type="PANTHER" id="PTHR11496">
    <property type="entry name" value="ALCOHOL DEHYDROGENASE"/>
    <property type="match status" value="1"/>
</dbReference>
<feature type="domain" description="Fe-containing alcohol dehydrogenase-like C-terminal" evidence="5">
    <location>
        <begin position="189"/>
        <end position="395"/>
    </location>
</feature>
<comment type="similarity">
    <text evidence="1">Belongs to the iron-containing alcohol dehydrogenase family.</text>
</comment>
<dbReference type="EMBL" id="PPEL01000009">
    <property type="protein sequence ID" value="PNV66089.1"/>
    <property type="molecule type" value="Genomic_DNA"/>
</dbReference>
<evidence type="ECO:0000313" key="6">
    <source>
        <dbReference type="EMBL" id="PNV66089.1"/>
    </source>
</evidence>
<dbReference type="Pfam" id="PF00465">
    <property type="entry name" value="Fe-ADH"/>
    <property type="match status" value="1"/>
</dbReference>
<evidence type="ECO:0000256" key="2">
    <source>
        <dbReference type="ARBA" id="ARBA00023002"/>
    </source>
</evidence>
<dbReference type="InterPro" id="IPR001670">
    <property type="entry name" value="ADH_Fe/GldA"/>
</dbReference>
<proteinExistence type="inferred from homology"/>
<keyword evidence="7" id="KW-1185">Reference proteome</keyword>
<dbReference type="Pfam" id="PF25137">
    <property type="entry name" value="ADH_Fe_C"/>
    <property type="match status" value="1"/>
</dbReference>
<dbReference type="CDD" id="cd14865">
    <property type="entry name" value="Fe-ADH-like"/>
    <property type="match status" value="1"/>
</dbReference>
<keyword evidence="2" id="KW-0560">Oxidoreductase</keyword>
<dbReference type="Gene3D" id="1.20.1090.10">
    <property type="entry name" value="Dehydroquinate synthase-like - alpha domain"/>
    <property type="match status" value="1"/>
</dbReference>
<dbReference type="PROSITE" id="PS00060">
    <property type="entry name" value="ADH_IRON_2"/>
    <property type="match status" value="1"/>
</dbReference>
<evidence type="ECO:0000313" key="7">
    <source>
        <dbReference type="Proteomes" id="UP000236488"/>
    </source>
</evidence>
<dbReference type="SUPFAM" id="SSF56796">
    <property type="entry name" value="Dehydroquinate synthase-like"/>
    <property type="match status" value="1"/>
</dbReference>
<reference evidence="6 7" key="1">
    <citation type="journal article" date="2018" name="Int. J. Syst. Evol. Microbiol.">
        <title>Rubneribacter badeniensis gen. nov., sp. nov. and Enteroscipio rubneri gen. nov., sp. nov., new members of the Eggerthellaceae isolated from human faeces.</title>
        <authorList>
            <person name="Danylec N."/>
            <person name="Gobl A."/>
            <person name="Stoll D.A."/>
            <person name="Hetzer B."/>
            <person name="Kulling S.E."/>
            <person name="Huch M."/>
        </authorList>
    </citation>
    <scope>NUCLEOTIDE SEQUENCE [LARGE SCALE GENOMIC DNA]</scope>
    <source>
        <strain evidence="6 7">ResAG-85</strain>
    </source>
</reference>
<evidence type="ECO:0000256" key="1">
    <source>
        <dbReference type="ARBA" id="ARBA00007358"/>
    </source>
</evidence>
<dbReference type="FunFam" id="1.20.1090.10:FF:000001">
    <property type="entry name" value="Aldehyde-alcohol dehydrogenase"/>
    <property type="match status" value="1"/>
</dbReference>
<dbReference type="AlphaFoldDB" id="A0A2K2U749"/>
<gene>
    <name evidence="6" type="ORF">C2L80_03350</name>
</gene>
<sequence>MNGFEFFCPTKIVCGAHALDKLPDELASRGVKHPLVMTDAGLMKLGVAAKLTDVLDAAGVPYDVFDQVPPDSSMDVVNEVAQLYGRRGCDGFVAIGGGSVIDTTKGAAASLACKGVDFATLQGSEILNADLPPFIAVPTTAGTGSEVTLVAVVADTKAHAKLSFTSYKLVPHAAILDPALTASLPPKLTATTGMDALTHAIEAYTSIQKNPVSDAFAVKAIELIAANLPVACANGGDTDARTNLALGSLMAGAAFSNAMVGIVHSIGHSLGGLCHIPHGQAMMMLLPHCVKFNLDRGIHAGQYGELLPYLAPEKAAELGANATAAQRDEAMCASLFALNAFFHDTYGVPLTLADLGVSRDALPAVAKQARYDGSALYNATEITLEDATTILEAVYE</sequence>
<dbReference type="Gene3D" id="3.40.50.1970">
    <property type="match status" value="1"/>
</dbReference>
<dbReference type="PANTHER" id="PTHR11496:SF102">
    <property type="entry name" value="ALCOHOL DEHYDROGENASE 4"/>
    <property type="match status" value="1"/>
</dbReference>
<dbReference type="InterPro" id="IPR018211">
    <property type="entry name" value="ADH_Fe_CS"/>
</dbReference>
<dbReference type="PROSITE" id="PS00913">
    <property type="entry name" value="ADH_IRON_1"/>
    <property type="match status" value="1"/>
</dbReference>
<dbReference type="InterPro" id="IPR039697">
    <property type="entry name" value="Alcohol_dehydrogenase_Fe"/>
</dbReference>
<evidence type="ECO:0000259" key="4">
    <source>
        <dbReference type="Pfam" id="PF00465"/>
    </source>
</evidence>
<feature type="domain" description="Alcohol dehydrogenase iron-type/glycerol dehydrogenase GldA" evidence="4">
    <location>
        <begin position="9"/>
        <end position="178"/>
    </location>
</feature>
<keyword evidence="3" id="KW-0520">NAD</keyword>